<keyword evidence="3" id="KW-1185">Reference proteome</keyword>
<evidence type="ECO:0000256" key="1">
    <source>
        <dbReference type="SAM" id="MobiDB-lite"/>
    </source>
</evidence>
<dbReference type="Proteomes" id="UP000659344">
    <property type="component" value="Unassembled WGS sequence"/>
</dbReference>
<feature type="region of interest" description="Disordered" evidence="1">
    <location>
        <begin position="111"/>
        <end position="143"/>
    </location>
</feature>
<protein>
    <recommendedName>
        <fullName evidence="4">Flagellar protein</fullName>
    </recommendedName>
</protein>
<sequence>MTMNLGNCPRCGKLFAKSFRDICPACIKDIESEYEKCLKFLRKEKTATINEVSEATEVSIKQITKFIKEGRISVADNPNMMYPCEICGVLIYENNMCDSCRNHLTKSFTRATSGESQMQGNQESKDNTKKGGAYGAVDKFRNS</sequence>
<accession>A0ABQ1YQ77</accession>
<reference evidence="3" key="1">
    <citation type="journal article" date="2019" name="Int. J. Syst. Evol. Microbiol.">
        <title>The Global Catalogue of Microorganisms (GCM) 10K type strain sequencing project: providing services to taxonomists for standard genome sequencing and annotation.</title>
        <authorList>
            <consortium name="The Broad Institute Genomics Platform"/>
            <consortium name="The Broad Institute Genome Sequencing Center for Infectious Disease"/>
            <person name="Wu L."/>
            <person name="Ma J."/>
        </authorList>
    </citation>
    <scope>NUCLEOTIDE SEQUENCE [LARGE SCALE GENOMIC DNA]</scope>
    <source>
        <strain evidence="3">CGMCC 1.12769</strain>
    </source>
</reference>
<dbReference type="EMBL" id="BMFT01000002">
    <property type="protein sequence ID" value="GGH32961.1"/>
    <property type="molecule type" value="Genomic_DNA"/>
</dbReference>
<evidence type="ECO:0000313" key="2">
    <source>
        <dbReference type="EMBL" id="GGH32961.1"/>
    </source>
</evidence>
<comment type="caution">
    <text evidence="2">The sequence shown here is derived from an EMBL/GenBank/DDBJ whole genome shotgun (WGS) entry which is preliminary data.</text>
</comment>
<feature type="compositionally biased region" description="Polar residues" evidence="1">
    <location>
        <begin position="111"/>
        <end position="122"/>
    </location>
</feature>
<dbReference type="InterPro" id="IPR022258">
    <property type="entry name" value="Flagellar_operon_YvyF"/>
</dbReference>
<evidence type="ECO:0000313" key="3">
    <source>
        <dbReference type="Proteomes" id="UP000659344"/>
    </source>
</evidence>
<evidence type="ECO:0008006" key="4">
    <source>
        <dbReference type="Google" id="ProtNLM"/>
    </source>
</evidence>
<organism evidence="2 3">
    <name type="scientific">Paenibacillus segetis</name>
    <dbReference type="NCBI Taxonomy" id="1325360"/>
    <lineage>
        <taxon>Bacteria</taxon>
        <taxon>Bacillati</taxon>
        <taxon>Bacillota</taxon>
        <taxon>Bacilli</taxon>
        <taxon>Bacillales</taxon>
        <taxon>Paenibacillaceae</taxon>
        <taxon>Paenibacillus</taxon>
    </lineage>
</organism>
<gene>
    <name evidence="2" type="primary">yvyF</name>
    <name evidence="2" type="ORF">GCM10008013_37710</name>
</gene>
<proteinExistence type="predicted"/>
<dbReference type="NCBIfam" id="TIGR03826">
    <property type="entry name" value="YvyF"/>
    <property type="match status" value="1"/>
</dbReference>
<name>A0ABQ1YQ77_9BACL</name>